<keyword evidence="4" id="KW-1185">Reference proteome</keyword>
<dbReference type="OrthoDB" id="5419426at2"/>
<dbReference type="Proteomes" id="UP000030121">
    <property type="component" value="Unassembled WGS sequence"/>
</dbReference>
<dbReference type="GO" id="GO:0008080">
    <property type="term" value="F:N-acetyltransferase activity"/>
    <property type="evidence" value="ECO:0007669"/>
    <property type="project" value="InterPro"/>
</dbReference>
<feature type="domain" description="N-acetyltransferase" evidence="2">
    <location>
        <begin position="4"/>
        <end position="162"/>
    </location>
</feature>
<reference evidence="3 4" key="1">
    <citation type="submission" date="2013-09" db="EMBL/GenBank/DDBJ databases">
        <authorList>
            <person name="Zeng Z."/>
            <person name="Chen C."/>
        </authorList>
    </citation>
    <scope>NUCLEOTIDE SEQUENCE [LARGE SCALE GENOMIC DNA]</scope>
    <source>
        <strain evidence="3 4">GH29-5</strain>
    </source>
</reference>
<evidence type="ECO:0000313" key="3">
    <source>
        <dbReference type="EMBL" id="KGO89622.1"/>
    </source>
</evidence>
<organism evidence="3 4">
    <name type="scientific">Flavobacterium suncheonense GH29-5 = DSM 17707</name>
    <dbReference type="NCBI Taxonomy" id="1121899"/>
    <lineage>
        <taxon>Bacteria</taxon>
        <taxon>Pseudomonadati</taxon>
        <taxon>Bacteroidota</taxon>
        <taxon>Flavobacteriia</taxon>
        <taxon>Flavobacteriales</taxon>
        <taxon>Flavobacteriaceae</taxon>
        <taxon>Flavobacterium</taxon>
    </lineage>
</organism>
<proteinExistence type="predicted"/>
<name>A0A0A2MAC7_9FLAO</name>
<dbReference type="PANTHER" id="PTHR13947">
    <property type="entry name" value="GNAT FAMILY N-ACETYLTRANSFERASE"/>
    <property type="match status" value="1"/>
</dbReference>
<dbReference type="Gene3D" id="3.40.630.30">
    <property type="match status" value="1"/>
</dbReference>
<sequence>MSEVILREIQKADNVSVAKVIRSVLEEFNVPKVGTAYADPQLDCMFETYSEPNSVYFVVEKEGRIIGGAGIAPLANGSPKVCELQKMYFLPETRGLGIGARMMELCLQKAKAFGFEQCYLETMPYMEAAQKLYVKSGFTYLEQPMGCTGHSSCPVWMLKLLE</sequence>
<dbReference type="AlphaFoldDB" id="A0A0A2MAC7"/>
<dbReference type="InterPro" id="IPR050769">
    <property type="entry name" value="NAT_camello-type"/>
</dbReference>
<gene>
    <name evidence="3" type="ORF">Q764_07595</name>
</gene>
<dbReference type="STRING" id="1121899.GCA_000430025_00640"/>
<evidence type="ECO:0000259" key="2">
    <source>
        <dbReference type="PROSITE" id="PS51186"/>
    </source>
</evidence>
<dbReference type="eggNOG" id="COG0456">
    <property type="taxonomic scope" value="Bacteria"/>
</dbReference>
<keyword evidence="1 3" id="KW-0808">Transferase</keyword>
<evidence type="ECO:0000313" key="4">
    <source>
        <dbReference type="Proteomes" id="UP000030121"/>
    </source>
</evidence>
<dbReference type="InterPro" id="IPR000182">
    <property type="entry name" value="GNAT_dom"/>
</dbReference>
<dbReference type="InterPro" id="IPR016181">
    <property type="entry name" value="Acyl_CoA_acyltransferase"/>
</dbReference>
<dbReference type="CDD" id="cd04301">
    <property type="entry name" value="NAT_SF"/>
    <property type="match status" value="1"/>
</dbReference>
<comment type="caution">
    <text evidence="3">The sequence shown here is derived from an EMBL/GenBank/DDBJ whole genome shotgun (WGS) entry which is preliminary data.</text>
</comment>
<protein>
    <submittedName>
        <fullName evidence="3">Acetyltransferase</fullName>
    </submittedName>
</protein>
<dbReference type="SUPFAM" id="SSF55729">
    <property type="entry name" value="Acyl-CoA N-acyltransferases (Nat)"/>
    <property type="match status" value="1"/>
</dbReference>
<dbReference type="PROSITE" id="PS51186">
    <property type="entry name" value="GNAT"/>
    <property type="match status" value="1"/>
</dbReference>
<dbReference type="RefSeq" id="WP_026979418.1">
    <property type="nucleotide sequence ID" value="NZ_AUCZ01000003.1"/>
</dbReference>
<dbReference type="EMBL" id="JRLW01000008">
    <property type="protein sequence ID" value="KGO89622.1"/>
    <property type="molecule type" value="Genomic_DNA"/>
</dbReference>
<dbReference type="Pfam" id="PF00583">
    <property type="entry name" value="Acetyltransf_1"/>
    <property type="match status" value="1"/>
</dbReference>
<accession>A0A0A2MAC7</accession>
<evidence type="ECO:0000256" key="1">
    <source>
        <dbReference type="ARBA" id="ARBA00022679"/>
    </source>
</evidence>
<dbReference type="PANTHER" id="PTHR13947:SF37">
    <property type="entry name" value="LD18367P"/>
    <property type="match status" value="1"/>
</dbReference>